<dbReference type="AlphaFoldDB" id="A0A9W7H6K8"/>
<protein>
    <submittedName>
        <fullName evidence="2">Uncharacterized protein</fullName>
    </submittedName>
</protein>
<feature type="compositionally biased region" description="Polar residues" evidence="1">
    <location>
        <begin position="12"/>
        <end position="36"/>
    </location>
</feature>
<proteinExistence type="predicted"/>
<dbReference type="OrthoDB" id="913124at2759"/>
<comment type="caution">
    <text evidence="2">The sequence shown here is derived from an EMBL/GenBank/DDBJ whole genome shotgun (WGS) entry which is preliminary data.</text>
</comment>
<gene>
    <name evidence="2" type="ORF">HRI_000774400</name>
</gene>
<reference evidence="2" key="1">
    <citation type="submission" date="2023-05" db="EMBL/GenBank/DDBJ databases">
        <title>Genome and transcriptome analyses reveal genes involved in the formation of fine ridges on petal epidermal cells in Hibiscus trionum.</title>
        <authorList>
            <person name="Koshimizu S."/>
            <person name="Masuda S."/>
            <person name="Ishii T."/>
            <person name="Shirasu K."/>
            <person name="Hoshino A."/>
            <person name="Arita M."/>
        </authorList>
    </citation>
    <scope>NUCLEOTIDE SEQUENCE</scope>
    <source>
        <strain evidence="2">Hamamatsu line</strain>
    </source>
</reference>
<accession>A0A9W7H6K8</accession>
<keyword evidence="3" id="KW-1185">Reference proteome</keyword>
<dbReference type="Proteomes" id="UP001165190">
    <property type="component" value="Unassembled WGS sequence"/>
</dbReference>
<name>A0A9W7H6K8_HIBTR</name>
<feature type="region of interest" description="Disordered" evidence="1">
    <location>
        <begin position="1"/>
        <end position="36"/>
    </location>
</feature>
<dbReference type="EMBL" id="BSYR01000010">
    <property type="protein sequence ID" value="GMI71051.1"/>
    <property type="molecule type" value="Genomic_DNA"/>
</dbReference>
<sequence>MLDLWGGHRQNSHTSATNSPLLPTSTTNVLNHPHSQQARPKMIYQLIPTLVATRTMSVTVAAELTLSLSMTFYRGICNSTITKLTNFTVSDIDIDTDLAHEGLIGKAAGKGWDIHSLHRFLGYNYSGHNDTTSSLSKMQDVWTR</sequence>
<evidence type="ECO:0000256" key="1">
    <source>
        <dbReference type="SAM" id="MobiDB-lite"/>
    </source>
</evidence>
<evidence type="ECO:0000313" key="2">
    <source>
        <dbReference type="EMBL" id="GMI71051.1"/>
    </source>
</evidence>
<organism evidence="2 3">
    <name type="scientific">Hibiscus trionum</name>
    <name type="common">Flower of an hour</name>
    <dbReference type="NCBI Taxonomy" id="183268"/>
    <lineage>
        <taxon>Eukaryota</taxon>
        <taxon>Viridiplantae</taxon>
        <taxon>Streptophyta</taxon>
        <taxon>Embryophyta</taxon>
        <taxon>Tracheophyta</taxon>
        <taxon>Spermatophyta</taxon>
        <taxon>Magnoliopsida</taxon>
        <taxon>eudicotyledons</taxon>
        <taxon>Gunneridae</taxon>
        <taxon>Pentapetalae</taxon>
        <taxon>rosids</taxon>
        <taxon>malvids</taxon>
        <taxon>Malvales</taxon>
        <taxon>Malvaceae</taxon>
        <taxon>Malvoideae</taxon>
        <taxon>Hibiscus</taxon>
    </lineage>
</organism>
<evidence type="ECO:0000313" key="3">
    <source>
        <dbReference type="Proteomes" id="UP001165190"/>
    </source>
</evidence>